<evidence type="ECO:0000313" key="6">
    <source>
        <dbReference type="EMBL" id="QYD66992.1"/>
    </source>
</evidence>
<dbReference type="Pfam" id="PF02666">
    <property type="entry name" value="PS_Dcarbxylase"/>
    <property type="match status" value="1"/>
</dbReference>
<name>A0ABX8UE64_9BURK</name>
<keyword evidence="4" id="KW-0670">Pyruvate</keyword>
<evidence type="ECO:0000256" key="3">
    <source>
        <dbReference type="ARBA" id="ARBA00023239"/>
    </source>
</evidence>
<gene>
    <name evidence="6" type="ORF">KZJ38_11235</name>
</gene>
<keyword evidence="7" id="KW-1185">Reference proteome</keyword>
<dbReference type="Proteomes" id="UP000826462">
    <property type="component" value="Chromosome 1"/>
</dbReference>
<dbReference type="PANTHER" id="PTHR10067:SF9">
    <property type="entry name" value="PHOSPHATIDYLSERINE DECARBOXYLASE FAMILY PROTEIN (AFU_ORTHOLOGUE AFUA_7G01730)"/>
    <property type="match status" value="1"/>
</dbReference>
<keyword evidence="2" id="KW-0865">Zymogen</keyword>
<organism evidence="6 7">
    <name type="scientific">Paraburkholderia edwinii</name>
    <dbReference type="NCBI Taxonomy" id="2861782"/>
    <lineage>
        <taxon>Bacteria</taxon>
        <taxon>Pseudomonadati</taxon>
        <taxon>Pseudomonadota</taxon>
        <taxon>Betaproteobacteria</taxon>
        <taxon>Burkholderiales</taxon>
        <taxon>Burkholderiaceae</taxon>
        <taxon>Paraburkholderia</taxon>
    </lineage>
</organism>
<evidence type="ECO:0000256" key="5">
    <source>
        <dbReference type="SAM" id="MobiDB-lite"/>
    </source>
</evidence>
<evidence type="ECO:0000256" key="2">
    <source>
        <dbReference type="ARBA" id="ARBA00023145"/>
    </source>
</evidence>
<proteinExistence type="predicted"/>
<dbReference type="EMBL" id="CP080095">
    <property type="protein sequence ID" value="QYD66992.1"/>
    <property type="molecule type" value="Genomic_DNA"/>
</dbReference>
<keyword evidence="3" id="KW-0456">Lyase</keyword>
<feature type="region of interest" description="Disordered" evidence="5">
    <location>
        <begin position="1"/>
        <end position="23"/>
    </location>
</feature>
<sequence>MHANGGSYYSDAESEGVDPSGLNDSQGYISAVAARAVITIESDNTAIGMVGCIFVGMAEVSSCVVNALPGQQVQKGDELGFFQYGSTCCLVFRPGVVKTFARQGPFSHDERRYSSIEEWQ</sequence>
<evidence type="ECO:0000313" key="7">
    <source>
        <dbReference type="Proteomes" id="UP000826462"/>
    </source>
</evidence>
<reference evidence="6 7" key="1">
    <citation type="submission" date="2021-07" db="EMBL/GenBank/DDBJ databases">
        <title>Paraburkholderia edwinii protects Aspergillus sp. from phenazines by acting as a toxin sponge.</title>
        <authorList>
            <person name="Dahlstrom K.M."/>
            <person name="Newman D.K."/>
        </authorList>
    </citation>
    <scope>NUCLEOTIDE SEQUENCE [LARGE SCALE GENOMIC DNA]</scope>
    <source>
        <strain evidence="6 7">Pe01</strain>
    </source>
</reference>
<protein>
    <submittedName>
        <fullName evidence="6">Phosphatidylserine decarboxylase</fullName>
    </submittedName>
</protein>
<evidence type="ECO:0000256" key="4">
    <source>
        <dbReference type="ARBA" id="ARBA00023317"/>
    </source>
</evidence>
<accession>A0ABX8UE64</accession>
<dbReference type="InterPro" id="IPR003817">
    <property type="entry name" value="PS_Dcarbxylase"/>
</dbReference>
<evidence type="ECO:0000256" key="1">
    <source>
        <dbReference type="ARBA" id="ARBA00022793"/>
    </source>
</evidence>
<keyword evidence="1" id="KW-0210">Decarboxylase</keyword>
<dbReference type="PANTHER" id="PTHR10067">
    <property type="entry name" value="PHOSPHATIDYLSERINE DECARBOXYLASE"/>
    <property type="match status" value="1"/>
</dbReference>